<accession>A0A1I5WPE2</accession>
<name>A0A1I5WPE2_9FIRM</name>
<evidence type="ECO:0000256" key="6">
    <source>
        <dbReference type="SAM" id="Phobius"/>
    </source>
</evidence>
<keyword evidence="4 6" id="KW-1133">Transmembrane helix</keyword>
<dbReference type="Pfam" id="PF00482">
    <property type="entry name" value="T2SSF"/>
    <property type="match status" value="1"/>
</dbReference>
<keyword evidence="2" id="KW-1003">Cell membrane</keyword>
<evidence type="ECO:0000256" key="3">
    <source>
        <dbReference type="ARBA" id="ARBA00022692"/>
    </source>
</evidence>
<dbReference type="EMBL" id="FOXO01000024">
    <property type="protein sequence ID" value="SFQ21653.1"/>
    <property type="molecule type" value="Genomic_DNA"/>
</dbReference>
<gene>
    <name evidence="8" type="ORF">SAMN04487928_12426</name>
</gene>
<organism evidence="8 9">
    <name type="scientific">Butyrivibrio proteoclasticus</name>
    <dbReference type="NCBI Taxonomy" id="43305"/>
    <lineage>
        <taxon>Bacteria</taxon>
        <taxon>Bacillati</taxon>
        <taxon>Bacillota</taxon>
        <taxon>Clostridia</taxon>
        <taxon>Lachnospirales</taxon>
        <taxon>Lachnospiraceae</taxon>
        <taxon>Butyrivibrio</taxon>
    </lineage>
</organism>
<dbReference type="RefSeq" id="WP_083413556.1">
    <property type="nucleotide sequence ID" value="NZ_FOXO01000024.1"/>
</dbReference>
<dbReference type="AlphaFoldDB" id="A0A1I5WPE2"/>
<feature type="transmembrane region" description="Helical" evidence="6">
    <location>
        <begin position="43"/>
        <end position="60"/>
    </location>
</feature>
<evidence type="ECO:0000256" key="1">
    <source>
        <dbReference type="ARBA" id="ARBA00004651"/>
    </source>
</evidence>
<evidence type="ECO:0000259" key="7">
    <source>
        <dbReference type="Pfam" id="PF00482"/>
    </source>
</evidence>
<protein>
    <submittedName>
        <fullName evidence="8">Tight adherence protein B</fullName>
    </submittedName>
</protein>
<dbReference type="PANTHER" id="PTHR35007">
    <property type="entry name" value="INTEGRAL MEMBRANE PROTEIN-RELATED"/>
    <property type="match status" value="1"/>
</dbReference>
<evidence type="ECO:0000313" key="9">
    <source>
        <dbReference type="Proteomes" id="UP000182624"/>
    </source>
</evidence>
<keyword evidence="9" id="KW-1185">Reference proteome</keyword>
<dbReference type="OrthoDB" id="9796142at2"/>
<sequence length="254" mass="28819">MNLKILKSSWQQALSYRPDISDIPIALRGIGIVVLFGKVFYDSYLAMAILSPLAFFWFFYQKKVLKERTRRLLGIQFKDAIASVLTNLKAGYSVENAFKEATKDIELLYGKKSLICNHLHRILKGLKNNIPLEKLLYNFGVESGNKDILEFAVVFAAAKRSGGNLTDIISRTISVISRKIEVEKEIEVLVSSKRMEARIMKGVPFFIIFYISLTSKGFFAPLYHNLFGIILMTICMIAYLAAYLLSEKIINIVV</sequence>
<dbReference type="Proteomes" id="UP000182624">
    <property type="component" value="Unassembled WGS sequence"/>
</dbReference>
<feature type="domain" description="Type II secretion system protein GspF" evidence="7">
    <location>
        <begin position="83"/>
        <end position="211"/>
    </location>
</feature>
<evidence type="ECO:0000256" key="2">
    <source>
        <dbReference type="ARBA" id="ARBA00022475"/>
    </source>
</evidence>
<dbReference type="PANTHER" id="PTHR35007:SF1">
    <property type="entry name" value="PILUS ASSEMBLY PROTEIN"/>
    <property type="match status" value="1"/>
</dbReference>
<keyword evidence="5 6" id="KW-0472">Membrane</keyword>
<reference evidence="9" key="1">
    <citation type="submission" date="2016-10" db="EMBL/GenBank/DDBJ databases">
        <authorList>
            <person name="Varghese N."/>
            <person name="Submissions S."/>
        </authorList>
    </citation>
    <scope>NUCLEOTIDE SEQUENCE [LARGE SCALE GENOMIC DNA]</scope>
    <source>
        <strain evidence="9">P18</strain>
    </source>
</reference>
<dbReference type="InterPro" id="IPR018076">
    <property type="entry name" value="T2SS_GspF_dom"/>
</dbReference>
<feature type="transmembrane region" description="Helical" evidence="6">
    <location>
        <begin position="226"/>
        <end position="245"/>
    </location>
</feature>
<keyword evidence="3 6" id="KW-0812">Transmembrane</keyword>
<feature type="transmembrane region" description="Helical" evidence="6">
    <location>
        <begin position="202"/>
        <end position="220"/>
    </location>
</feature>
<dbReference type="GO" id="GO:0005886">
    <property type="term" value="C:plasma membrane"/>
    <property type="evidence" value="ECO:0007669"/>
    <property type="project" value="UniProtKB-SubCell"/>
</dbReference>
<evidence type="ECO:0000313" key="8">
    <source>
        <dbReference type="EMBL" id="SFQ21653.1"/>
    </source>
</evidence>
<evidence type="ECO:0000256" key="4">
    <source>
        <dbReference type="ARBA" id="ARBA00022989"/>
    </source>
</evidence>
<proteinExistence type="predicted"/>
<evidence type="ECO:0000256" key="5">
    <source>
        <dbReference type="ARBA" id="ARBA00023136"/>
    </source>
</evidence>
<comment type="subcellular location">
    <subcellularLocation>
        <location evidence="1">Cell membrane</location>
        <topology evidence="1">Multi-pass membrane protein</topology>
    </subcellularLocation>
</comment>